<sequence>MGDALPNGNDLDVINQLNNAFTGASFGGIRQFVADTGDDFLWGNNRNLARASWRLGIWPTATTTPSPKRRWFAFLGRILSKTNRDDIKRGLKNAVLNNTGNVIGMQFWAQYDPNVAPNSYIVVVSDVPAGAGQIYRKITILTDHEIPSSEAGDPNPGPDNGEKPPVHPLGKKKKTKKGRKKKTAKKKAKKYKSS</sequence>
<dbReference type="EMBL" id="JAFCJH010000001">
    <property type="protein sequence ID" value="MBR0793995.1"/>
    <property type="molecule type" value="Genomic_DNA"/>
</dbReference>
<evidence type="ECO:0000256" key="1">
    <source>
        <dbReference type="SAM" id="MobiDB-lite"/>
    </source>
</evidence>
<evidence type="ECO:0000313" key="2">
    <source>
        <dbReference type="EMBL" id="MBR0793995.1"/>
    </source>
</evidence>
<gene>
    <name evidence="2" type="ORF">JQ615_01185</name>
</gene>
<organism evidence="2 3">
    <name type="scientific">Bradyrhizobium jicamae</name>
    <dbReference type="NCBI Taxonomy" id="280332"/>
    <lineage>
        <taxon>Bacteria</taxon>
        <taxon>Pseudomonadati</taxon>
        <taxon>Pseudomonadota</taxon>
        <taxon>Alphaproteobacteria</taxon>
        <taxon>Hyphomicrobiales</taxon>
        <taxon>Nitrobacteraceae</taxon>
        <taxon>Bradyrhizobium</taxon>
    </lineage>
</organism>
<feature type="compositionally biased region" description="Basic residues" evidence="1">
    <location>
        <begin position="169"/>
        <end position="194"/>
    </location>
</feature>
<proteinExistence type="predicted"/>
<keyword evidence="3" id="KW-1185">Reference proteome</keyword>
<reference evidence="3" key="1">
    <citation type="journal article" date="2021" name="ISME J.">
        <title>Evolutionary origin and ecological implication of a unique nif island in free-living Bradyrhizobium lineages.</title>
        <authorList>
            <person name="Tao J."/>
        </authorList>
    </citation>
    <scope>NUCLEOTIDE SEQUENCE [LARGE SCALE GENOMIC DNA]</scope>
    <source>
        <strain evidence="3">SZCCT0434</strain>
    </source>
</reference>
<dbReference type="RefSeq" id="WP_212491576.1">
    <property type="nucleotide sequence ID" value="NZ_JAFCJH010000001.1"/>
</dbReference>
<evidence type="ECO:0000313" key="3">
    <source>
        <dbReference type="Proteomes" id="UP001315278"/>
    </source>
</evidence>
<feature type="region of interest" description="Disordered" evidence="1">
    <location>
        <begin position="145"/>
        <end position="194"/>
    </location>
</feature>
<comment type="caution">
    <text evidence="2">The sequence shown here is derived from an EMBL/GenBank/DDBJ whole genome shotgun (WGS) entry which is preliminary data.</text>
</comment>
<dbReference type="Proteomes" id="UP001315278">
    <property type="component" value="Unassembled WGS sequence"/>
</dbReference>
<name>A0ABS5FB34_9BRAD</name>
<protein>
    <submittedName>
        <fullName evidence="2">Uncharacterized protein</fullName>
    </submittedName>
</protein>
<accession>A0ABS5FB34</accession>